<dbReference type="EMBL" id="GBYX01474946">
    <property type="protein sequence ID" value="JAO06725.1"/>
    <property type="molecule type" value="Transcribed_RNA"/>
</dbReference>
<evidence type="ECO:0000256" key="1">
    <source>
        <dbReference type="SAM" id="MobiDB-lite"/>
    </source>
</evidence>
<feature type="non-terminal residue" evidence="2">
    <location>
        <position position="1"/>
    </location>
</feature>
<dbReference type="AlphaFoldDB" id="A0A0S7EQ58"/>
<protein>
    <submittedName>
        <fullName evidence="2">PPUP7569</fullName>
    </submittedName>
</protein>
<proteinExistence type="predicted"/>
<evidence type="ECO:0000313" key="2">
    <source>
        <dbReference type="EMBL" id="JAO06725.1"/>
    </source>
</evidence>
<gene>
    <name evidence="2" type="primary">PPUP7569</name>
</gene>
<sequence length="100" mass="10891">CGAVNRWRWIEGPSPMLHLSNHSGGEMSPSMSVRQGGAAASTKRHNVGAGEKYLVFCQPKSHPSFSEVAWWCGLGLLSPFHSLRLSEAGEGKINTNQKTR</sequence>
<accession>A0A0S7EQ58</accession>
<reference evidence="2" key="1">
    <citation type="submission" date="2014-12" db="EMBL/GenBank/DDBJ databases">
        <title>Parallel Evolution in Life History Adaptation Evident in the Tissue-Specific Poeciliopsis prolifica transcriptome.</title>
        <authorList>
            <person name="Jue N.K."/>
            <person name="Foley R.J."/>
            <person name="Obergfell C."/>
            <person name="Reznick D.N."/>
            <person name="O'Neill R.J."/>
            <person name="O'Neill M.J."/>
        </authorList>
    </citation>
    <scope>NUCLEOTIDE SEQUENCE</scope>
</reference>
<feature type="region of interest" description="Disordered" evidence="1">
    <location>
        <begin position="20"/>
        <end position="44"/>
    </location>
</feature>
<organism evidence="2">
    <name type="scientific">Poeciliopsis prolifica</name>
    <name type="common">blackstripe livebearer</name>
    <dbReference type="NCBI Taxonomy" id="188132"/>
    <lineage>
        <taxon>Eukaryota</taxon>
        <taxon>Metazoa</taxon>
        <taxon>Chordata</taxon>
        <taxon>Craniata</taxon>
        <taxon>Vertebrata</taxon>
        <taxon>Euteleostomi</taxon>
        <taxon>Actinopterygii</taxon>
        <taxon>Neopterygii</taxon>
        <taxon>Teleostei</taxon>
        <taxon>Neoteleostei</taxon>
        <taxon>Acanthomorphata</taxon>
        <taxon>Ovalentaria</taxon>
        <taxon>Atherinomorphae</taxon>
        <taxon>Cyprinodontiformes</taxon>
        <taxon>Poeciliidae</taxon>
        <taxon>Poeciliinae</taxon>
        <taxon>Poeciliopsis</taxon>
    </lineage>
</organism>
<name>A0A0S7EQ58_9TELE</name>